<dbReference type="InterPro" id="IPR033614">
    <property type="entry name" value="RASSF1-6"/>
</dbReference>
<dbReference type="PROSITE" id="PS50951">
    <property type="entry name" value="SARAH"/>
    <property type="match status" value="1"/>
</dbReference>
<comment type="subcellular location">
    <subcellularLocation>
        <location evidence="1">Cytoplasm</location>
        <location evidence="1">Cytoskeleton</location>
    </subcellularLocation>
</comment>
<dbReference type="InterPro" id="IPR000159">
    <property type="entry name" value="RA_dom"/>
</dbReference>
<dbReference type="PROSITE" id="PS00479">
    <property type="entry name" value="ZF_DAG_PE_1"/>
    <property type="match status" value="1"/>
</dbReference>
<evidence type="ECO:0000259" key="8">
    <source>
        <dbReference type="PROSITE" id="PS50951"/>
    </source>
</evidence>
<keyword evidence="3" id="KW-0479">Metal-binding</keyword>
<evidence type="ECO:0000259" key="6">
    <source>
        <dbReference type="PROSITE" id="PS50081"/>
    </source>
</evidence>
<dbReference type="Gene3D" id="3.30.60.20">
    <property type="match status" value="1"/>
</dbReference>
<evidence type="ECO:0000256" key="1">
    <source>
        <dbReference type="ARBA" id="ARBA00004245"/>
    </source>
</evidence>
<dbReference type="GO" id="GO:0005874">
    <property type="term" value="C:microtubule"/>
    <property type="evidence" value="ECO:0007669"/>
    <property type="project" value="UniProtKB-KW"/>
</dbReference>
<dbReference type="Proteomes" id="UP000038045">
    <property type="component" value="Unplaced"/>
</dbReference>
<feature type="domain" description="Ras-associating" evidence="7">
    <location>
        <begin position="261"/>
        <end position="348"/>
    </location>
</feature>
<evidence type="ECO:0000256" key="5">
    <source>
        <dbReference type="ARBA" id="ARBA00023212"/>
    </source>
</evidence>
<keyword evidence="9" id="KW-1185">Reference proteome</keyword>
<dbReference type="Gene3D" id="1.20.5.110">
    <property type="match status" value="1"/>
</dbReference>
<keyword evidence="2" id="KW-0493">Microtubule</keyword>
<dbReference type="Pfam" id="PF00130">
    <property type="entry name" value="C1_1"/>
    <property type="match status" value="1"/>
</dbReference>
<dbReference type="STRING" id="131310.A0A0N5A4B0"/>
<dbReference type="PROSITE" id="PS50200">
    <property type="entry name" value="RA"/>
    <property type="match status" value="1"/>
</dbReference>
<dbReference type="Pfam" id="PF16517">
    <property type="entry name" value="Nore1-SARAH"/>
    <property type="match status" value="1"/>
</dbReference>
<dbReference type="SMART" id="SM00314">
    <property type="entry name" value="RA"/>
    <property type="match status" value="1"/>
</dbReference>
<dbReference type="WBParaSite" id="PTRK_0001645800.1">
    <property type="protein sequence ID" value="PTRK_0001645800.1"/>
    <property type="gene ID" value="PTRK_0001645800"/>
</dbReference>
<evidence type="ECO:0000313" key="9">
    <source>
        <dbReference type="Proteomes" id="UP000038045"/>
    </source>
</evidence>
<sequence length="407" mass="46688">MAEWLMQLGVSNKDNQERDNDVESHLTESTTDICSKIDWDEDELKIEDECSSIFSTDYDSWMDLQKELMYTTLKSDTFDKYQLQTFGPLEGLYPIGSTIKGEGHNFVSVKLFNPTWCDKCGDFIWELLLKQAVQCKNCQFTCHAKCSNLITLNCPSINKSALEEDGIEEETVFWSMPASDTITLEGLKNSDLIEFDKSIEGTLKNNILEEIKIDINPIIEKTIIEENVKIKLYFNFKRPINVVEKADETIQLGTGSPAILTGTITSIYVPKNTPKRLSIKANIKASRFILLLLSKLKIADNPKKFALYIKYDDGKMTKIEDEQRPGEIKTKMDEKKINVDFVLQENDTGGIVWESFELPELENFLKILDLQEQSQRQQLIEQQRIYAFYLDMELKSRGVNISDIGKS</sequence>
<dbReference type="Gene3D" id="3.10.20.90">
    <property type="entry name" value="Phosphatidylinositol 3-kinase Catalytic Subunit, Chain A, domain 1"/>
    <property type="match status" value="1"/>
</dbReference>
<dbReference type="CDD" id="cd21885">
    <property type="entry name" value="SARAH_RASSF1-like"/>
    <property type="match status" value="1"/>
</dbReference>
<keyword evidence="5" id="KW-0206">Cytoskeleton</keyword>
<evidence type="ECO:0000256" key="3">
    <source>
        <dbReference type="ARBA" id="ARBA00022723"/>
    </source>
</evidence>
<keyword evidence="4" id="KW-0862">Zinc</keyword>
<dbReference type="SUPFAM" id="SSF57889">
    <property type="entry name" value="Cysteine-rich domain"/>
    <property type="match status" value="1"/>
</dbReference>
<dbReference type="InterPro" id="IPR011524">
    <property type="entry name" value="SARAH_dom"/>
</dbReference>
<dbReference type="SMART" id="SM00109">
    <property type="entry name" value="C1"/>
    <property type="match status" value="1"/>
</dbReference>
<reference evidence="10" key="1">
    <citation type="submission" date="2017-02" db="UniProtKB">
        <authorList>
            <consortium name="WormBaseParasite"/>
        </authorList>
    </citation>
    <scope>IDENTIFICATION</scope>
</reference>
<evidence type="ECO:0000256" key="4">
    <source>
        <dbReference type="ARBA" id="ARBA00022833"/>
    </source>
</evidence>
<feature type="domain" description="SARAH" evidence="8">
    <location>
        <begin position="350"/>
        <end position="397"/>
    </location>
</feature>
<accession>A0A0N5A4B0</accession>
<proteinExistence type="predicted"/>
<dbReference type="CDD" id="cd20885">
    <property type="entry name" value="C1_RASSF1"/>
    <property type="match status" value="1"/>
</dbReference>
<evidence type="ECO:0000313" key="10">
    <source>
        <dbReference type="WBParaSite" id="PTRK_0001645800.1"/>
    </source>
</evidence>
<feature type="domain" description="Phorbol-ester/DAG-type" evidence="6">
    <location>
        <begin position="103"/>
        <end position="154"/>
    </location>
</feature>
<dbReference type="InterPro" id="IPR046349">
    <property type="entry name" value="C1-like_sf"/>
</dbReference>
<dbReference type="Pfam" id="PF00788">
    <property type="entry name" value="RA"/>
    <property type="match status" value="1"/>
</dbReference>
<dbReference type="AlphaFoldDB" id="A0A0N5A4B0"/>
<keyword evidence="5" id="KW-0963">Cytoplasm</keyword>
<dbReference type="GO" id="GO:0046872">
    <property type="term" value="F:metal ion binding"/>
    <property type="evidence" value="ECO:0007669"/>
    <property type="project" value="UniProtKB-KW"/>
</dbReference>
<dbReference type="GO" id="GO:0007165">
    <property type="term" value="P:signal transduction"/>
    <property type="evidence" value="ECO:0007669"/>
    <property type="project" value="InterPro"/>
</dbReference>
<evidence type="ECO:0000256" key="2">
    <source>
        <dbReference type="ARBA" id="ARBA00022701"/>
    </source>
</evidence>
<evidence type="ECO:0000259" key="7">
    <source>
        <dbReference type="PROSITE" id="PS50200"/>
    </source>
</evidence>
<dbReference type="PANTHER" id="PTHR22738">
    <property type="entry name" value="RASSF"/>
    <property type="match status" value="1"/>
</dbReference>
<dbReference type="InterPro" id="IPR002219">
    <property type="entry name" value="PKC_DAG/PE"/>
</dbReference>
<name>A0A0N5A4B0_PARTI</name>
<protein>
    <submittedName>
        <fullName evidence="10">Phorbol-ester/DAG-type domain-containing protein</fullName>
    </submittedName>
</protein>
<organism evidence="9 10">
    <name type="scientific">Parastrongyloides trichosuri</name>
    <name type="common">Possum-specific nematode worm</name>
    <dbReference type="NCBI Taxonomy" id="131310"/>
    <lineage>
        <taxon>Eukaryota</taxon>
        <taxon>Metazoa</taxon>
        <taxon>Ecdysozoa</taxon>
        <taxon>Nematoda</taxon>
        <taxon>Chromadorea</taxon>
        <taxon>Rhabditida</taxon>
        <taxon>Tylenchina</taxon>
        <taxon>Panagrolaimomorpha</taxon>
        <taxon>Strongyloidoidea</taxon>
        <taxon>Strongyloididae</taxon>
        <taxon>Parastrongyloides</taxon>
    </lineage>
</organism>
<dbReference type="PANTHER" id="PTHR22738:SF10">
    <property type="entry name" value="RAS ASSOCIATION DOMAIN-CONTAINING PROTEIN 1 HOMOLOG"/>
    <property type="match status" value="1"/>
</dbReference>
<dbReference type="PROSITE" id="PS50081">
    <property type="entry name" value="ZF_DAG_PE_2"/>
    <property type="match status" value="1"/>
</dbReference>